<feature type="region of interest" description="Disordered" evidence="1">
    <location>
        <begin position="28"/>
        <end position="447"/>
    </location>
</feature>
<dbReference type="Gene3D" id="1.10.238.10">
    <property type="entry name" value="EF-hand"/>
    <property type="match status" value="1"/>
</dbReference>
<feature type="compositionally biased region" description="Polar residues" evidence="1">
    <location>
        <begin position="349"/>
        <end position="359"/>
    </location>
</feature>
<feature type="compositionally biased region" description="Polar residues" evidence="1">
    <location>
        <begin position="312"/>
        <end position="323"/>
    </location>
</feature>
<feature type="compositionally biased region" description="Low complexity" evidence="1">
    <location>
        <begin position="466"/>
        <end position="475"/>
    </location>
</feature>
<feature type="compositionally biased region" description="Pro residues" evidence="1">
    <location>
        <begin position="242"/>
        <end position="252"/>
    </location>
</feature>
<dbReference type="EMBL" id="MU004181">
    <property type="protein sequence ID" value="KAF2502147.1"/>
    <property type="molecule type" value="Genomic_DNA"/>
</dbReference>
<dbReference type="AlphaFoldDB" id="A0A6A6RFB1"/>
<protein>
    <recommendedName>
        <fullName evidence="2">EH domain-containing protein</fullName>
    </recommendedName>
</protein>
<dbReference type="OrthoDB" id="10045710at2759"/>
<evidence type="ECO:0000313" key="4">
    <source>
        <dbReference type="Proteomes" id="UP000799750"/>
    </source>
</evidence>
<feature type="compositionally biased region" description="Polar residues" evidence="1">
    <location>
        <begin position="425"/>
        <end position="446"/>
    </location>
</feature>
<dbReference type="PANTHER" id="PTHR11216:SF174">
    <property type="entry name" value="GH06923P"/>
    <property type="match status" value="1"/>
</dbReference>
<feature type="compositionally biased region" description="Basic residues" evidence="1">
    <location>
        <begin position="489"/>
        <end position="499"/>
    </location>
</feature>
<evidence type="ECO:0000259" key="2">
    <source>
        <dbReference type="PROSITE" id="PS50031"/>
    </source>
</evidence>
<feature type="compositionally biased region" description="Basic residues" evidence="1">
    <location>
        <begin position="537"/>
        <end position="553"/>
    </location>
</feature>
<feature type="compositionally biased region" description="Low complexity" evidence="1">
    <location>
        <begin position="500"/>
        <end position="515"/>
    </location>
</feature>
<dbReference type="PROSITE" id="PS50031">
    <property type="entry name" value="EH"/>
    <property type="match status" value="1"/>
</dbReference>
<feature type="compositionally biased region" description="Polar residues" evidence="1">
    <location>
        <begin position="189"/>
        <end position="216"/>
    </location>
</feature>
<feature type="region of interest" description="Disordered" evidence="1">
    <location>
        <begin position="466"/>
        <end position="561"/>
    </location>
</feature>
<dbReference type="SMART" id="SM00027">
    <property type="entry name" value="EH"/>
    <property type="match status" value="1"/>
</dbReference>
<dbReference type="PANTHER" id="PTHR11216">
    <property type="entry name" value="EH DOMAIN"/>
    <property type="match status" value="1"/>
</dbReference>
<accession>A0A6A6RFB1</accession>
<proteinExistence type="predicted"/>
<organism evidence="3 4">
    <name type="scientific">Lophium mytilinum</name>
    <dbReference type="NCBI Taxonomy" id="390894"/>
    <lineage>
        <taxon>Eukaryota</taxon>
        <taxon>Fungi</taxon>
        <taxon>Dikarya</taxon>
        <taxon>Ascomycota</taxon>
        <taxon>Pezizomycotina</taxon>
        <taxon>Dothideomycetes</taxon>
        <taxon>Pleosporomycetidae</taxon>
        <taxon>Mytilinidiales</taxon>
        <taxon>Mytilinidiaceae</taxon>
        <taxon>Lophium</taxon>
    </lineage>
</organism>
<feature type="compositionally biased region" description="Pro residues" evidence="1">
    <location>
        <begin position="1"/>
        <end position="13"/>
    </location>
</feature>
<evidence type="ECO:0000313" key="3">
    <source>
        <dbReference type="EMBL" id="KAF2502147.1"/>
    </source>
</evidence>
<dbReference type="InterPro" id="IPR011992">
    <property type="entry name" value="EF-hand-dom_pair"/>
</dbReference>
<dbReference type="SUPFAM" id="SSF47473">
    <property type="entry name" value="EF-hand"/>
    <property type="match status" value="1"/>
</dbReference>
<gene>
    <name evidence="3" type="ORF">BU16DRAFT_1122</name>
</gene>
<feature type="compositionally biased region" description="Low complexity" evidence="1">
    <location>
        <begin position="54"/>
        <end position="63"/>
    </location>
</feature>
<keyword evidence="4" id="KW-1185">Reference proteome</keyword>
<feature type="domain" description="EH" evidence="2">
    <location>
        <begin position="600"/>
        <end position="666"/>
    </location>
</feature>
<sequence>MSYNRPPPRPTPSPGGTQYNVRDAALLGASSAFSKPPVKPKPIGQTYTGGGNGALTAATRAGASHQSSPIQKQWTGGSYQSQPSPLPWSAKSNGSSILEVPADLHSNRTASPSNIAAKLAAARSTPGTPSKSKPDLTHSYFPLPTPRDTEQEDRLPPPGTIGDAKTRLSLSAGKPQPQPRHDSHESSIPALQNSGRNLEQAKATDNTPIMPTNSLVQIFEQARAKTPTTPSSTASVLKSRGAPPPVKSPKPQRPIAFAVPDQTAPSAERHSIPSASNMAARPKPKLPELTTIKPAVERPKPPAPRRSRPKSQEVNSNYSSKPRTGSLDDENRYSRPRSASMDGNDENDSSPTSFTSAPETQADLKSKPSLPPPRRSGTRKPDSKSESSSKSLHPKILSQSNTAAQVGRLATPPENFPPPRAAAALTSQPSGSSMYHSNYQRASLRQMTPHITGDSLANAMVGAALASSRNASPAPARSPLPPLPIRNQPPKKHHHHPFHSSRSPSPTKSKPGPGKLRTTMRKESTSSESEDSDERYKRKGKRVLGMGRKHPNKHHEGDRKRWRDVITERERKRYEGVWAANKGLYVVPGTSKSPSPNRVDAEFDPGWDVHALVVRDVWARSRLPEHVLEEVWNLVDSRGLARLRREEFVVGLWLVDQMLKGRKLPPRVTESVWGSVRGAGVRVKVGKG</sequence>
<evidence type="ECO:0000256" key="1">
    <source>
        <dbReference type="SAM" id="MobiDB-lite"/>
    </source>
</evidence>
<dbReference type="InterPro" id="IPR000261">
    <property type="entry name" value="EH_dom"/>
</dbReference>
<name>A0A6A6RFB1_9PEZI</name>
<feature type="compositionally biased region" description="Polar residues" evidence="1">
    <location>
        <begin position="64"/>
        <end position="83"/>
    </location>
</feature>
<dbReference type="GO" id="GO:0005886">
    <property type="term" value="C:plasma membrane"/>
    <property type="evidence" value="ECO:0007669"/>
    <property type="project" value="TreeGrafter"/>
</dbReference>
<dbReference type="Proteomes" id="UP000799750">
    <property type="component" value="Unassembled WGS sequence"/>
</dbReference>
<feature type="region of interest" description="Disordered" evidence="1">
    <location>
        <begin position="1"/>
        <end position="20"/>
    </location>
</feature>
<dbReference type="GO" id="GO:0005737">
    <property type="term" value="C:cytoplasm"/>
    <property type="evidence" value="ECO:0007669"/>
    <property type="project" value="TreeGrafter"/>
</dbReference>
<reference evidence="3" key="1">
    <citation type="journal article" date="2020" name="Stud. Mycol.">
        <title>101 Dothideomycetes genomes: a test case for predicting lifestyles and emergence of pathogens.</title>
        <authorList>
            <person name="Haridas S."/>
            <person name="Albert R."/>
            <person name="Binder M."/>
            <person name="Bloem J."/>
            <person name="Labutti K."/>
            <person name="Salamov A."/>
            <person name="Andreopoulos B."/>
            <person name="Baker S."/>
            <person name="Barry K."/>
            <person name="Bills G."/>
            <person name="Bluhm B."/>
            <person name="Cannon C."/>
            <person name="Castanera R."/>
            <person name="Culley D."/>
            <person name="Daum C."/>
            <person name="Ezra D."/>
            <person name="Gonzalez J."/>
            <person name="Henrissat B."/>
            <person name="Kuo A."/>
            <person name="Liang C."/>
            <person name="Lipzen A."/>
            <person name="Lutzoni F."/>
            <person name="Magnuson J."/>
            <person name="Mondo S."/>
            <person name="Nolan M."/>
            <person name="Ohm R."/>
            <person name="Pangilinan J."/>
            <person name="Park H.-J."/>
            <person name="Ramirez L."/>
            <person name="Alfaro M."/>
            <person name="Sun H."/>
            <person name="Tritt A."/>
            <person name="Yoshinaga Y."/>
            <person name="Zwiers L.-H."/>
            <person name="Turgeon B."/>
            <person name="Goodwin S."/>
            <person name="Spatafora J."/>
            <person name="Crous P."/>
            <person name="Grigoriev I."/>
        </authorList>
    </citation>
    <scope>NUCLEOTIDE SEQUENCE</scope>
    <source>
        <strain evidence="3">CBS 269.34</strain>
    </source>
</reference>
<dbReference type="Pfam" id="PF12763">
    <property type="entry name" value="EH"/>
    <property type="match status" value="1"/>
</dbReference>